<dbReference type="PANTHER" id="PTHR46297">
    <property type="entry name" value="ZINC FINGER CCCH-TYPE WITH G PATCH DOMAIN-CONTAINING PROTEIN"/>
    <property type="match status" value="1"/>
</dbReference>
<feature type="domain" description="G-patch" evidence="14">
    <location>
        <begin position="260"/>
        <end position="306"/>
    </location>
</feature>
<evidence type="ECO:0000256" key="8">
    <source>
        <dbReference type="ARBA" id="ARBA00023015"/>
    </source>
</evidence>
<dbReference type="GO" id="GO:0001227">
    <property type="term" value="F:DNA-binding transcription repressor activity, RNA polymerase II-specific"/>
    <property type="evidence" value="ECO:0007669"/>
    <property type="project" value="TreeGrafter"/>
</dbReference>
<keyword evidence="16" id="KW-1185">Reference proteome</keyword>
<dbReference type="Pfam" id="PF01585">
    <property type="entry name" value="G-patch"/>
    <property type="match status" value="1"/>
</dbReference>
<evidence type="ECO:0000256" key="7">
    <source>
        <dbReference type="ARBA" id="ARBA00022833"/>
    </source>
</evidence>
<dbReference type="PANTHER" id="PTHR46297:SF1">
    <property type="entry name" value="ZINC FINGER CCCH-TYPE WITH G PATCH DOMAIN-CONTAINING PROTEIN"/>
    <property type="match status" value="1"/>
</dbReference>
<evidence type="ECO:0000256" key="5">
    <source>
        <dbReference type="ARBA" id="ARBA00022723"/>
    </source>
</evidence>
<name>A0A182EGD7_ONCOC</name>
<reference evidence="15 16" key="2">
    <citation type="submission" date="2018-08" db="EMBL/GenBank/DDBJ databases">
        <authorList>
            <person name="Laetsch R D."/>
            <person name="Stevens L."/>
            <person name="Kumar S."/>
            <person name="Blaxter L. M."/>
        </authorList>
    </citation>
    <scope>NUCLEOTIDE SEQUENCE [LARGE SCALE GENOMIC DNA]</scope>
</reference>
<evidence type="ECO:0000259" key="13">
    <source>
        <dbReference type="PROSITE" id="PS50103"/>
    </source>
</evidence>
<keyword evidence="9" id="KW-0238">DNA-binding</keyword>
<dbReference type="GO" id="GO:0008270">
    <property type="term" value="F:zinc ion binding"/>
    <property type="evidence" value="ECO:0007669"/>
    <property type="project" value="UniProtKB-KW"/>
</dbReference>
<dbReference type="PROSITE" id="PS50174">
    <property type="entry name" value="G_PATCH"/>
    <property type="match status" value="1"/>
</dbReference>
<dbReference type="CDD" id="cd20384">
    <property type="entry name" value="Tudor_ZGPAT"/>
    <property type="match status" value="1"/>
</dbReference>
<dbReference type="STRING" id="42157.A0A182EGD7"/>
<feature type="zinc finger region" description="C3H1-type" evidence="12">
    <location>
        <begin position="123"/>
        <end position="150"/>
    </location>
</feature>
<dbReference type="GO" id="GO:0000978">
    <property type="term" value="F:RNA polymerase II cis-regulatory region sequence-specific DNA binding"/>
    <property type="evidence" value="ECO:0007669"/>
    <property type="project" value="TreeGrafter"/>
</dbReference>
<evidence type="ECO:0000256" key="9">
    <source>
        <dbReference type="ARBA" id="ARBA00023125"/>
    </source>
</evidence>
<evidence type="ECO:0000259" key="14">
    <source>
        <dbReference type="PROSITE" id="PS50174"/>
    </source>
</evidence>
<dbReference type="AlphaFoldDB" id="A0A182EGD7"/>
<dbReference type="SUPFAM" id="SSF90229">
    <property type="entry name" value="CCCH zinc finger"/>
    <property type="match status" value="1"/>
</dbReference>
<keyword evidence="8" id="KW-0805">Transcription regulation</keyword>
<reference evidence="17" key="1">
    <citation type="submission" date="2016-06" db="UniProtKB">
        <authorList>
            <consortium name="WormBaseParasite"/>
        </authorList>
    </citation>
    <scope>IDENTIFICATION</scope>
</reference>
<evidence type="ECO:0000256" key="11">
    <source>
        <dbReference type="ARBA" id="ARBA00023242"/>
    </source>
</evidence>
<dbReference type="InterPro" id="IPR000571">
    <property type="entry name" value="Znf_CCCH"/>
</dbReference>
<organism evidence="17">
    <name type="scientific">Onchocerca ochengi</name>
    <name type="common">Filarial nematode worm</name>
    <dbReference type="NCBI Taxonomy" id="42157"/>
    <lineage>
        <taxon>Eukaryota</taxon>
        <taxon>Metazoa</taxon>
        <taxon>Ecdysozoa</taxon>
        <taxon>Nematoda</taxon>
        <taxon>Chromadorea</taxon>
        <taxon>Rhabditida</taxon>
        <taxon>Spirurina</taxon>
        <taxon>Spiruromorpha</taxon>
        <taxon>Filarioidea</taxon>
        <taxon>Onchocercidae</taxon>
        <taxon>Onchocerca</taxon>
    </lineage>
</organism>
<dbReference type="GO" id="GO:0005634">
    <property type="term" value="C:nucleus"/>
    <property type="evidence" value="ECO:0007669"/>
    <property type="project" value="UniProtKB-SubCell"/>
</dbReference>
<comment type="subcellular location">
    <subcellularLocation>
        <location evidence="2">Nucleus</location>
    </subcellularLocation>
</comment>
<evidence type="ECO:0000256" key="10">
    <source>
        <dbReference type="ARBA" id="ARBA00023163"/>
    </source>
</evidence>
<evidence type="ECO:0000256" key="12">
    <source>
        <dbReference type="PROSITE-ProRule" id="PRU00723"/>
    </source>
</evidence>
<protein>
    <recommendedName>
        <fullName evidence="3">Zinc finger CCCH-type with G patch domain-containing protein</fullName>
    </recommendedName>
</protein>
<dbReference type="Gene3D" id="2.30.30.1190">
    <property type="match status" value="1"/>
</dbReference>
<evidence type="ECO:0000256" key="6">
    <source>
        <dbReference type="ARBA" id="ARBA00022771"/>
    </source>
</evidence>
<proteinExistence type="predicted"/>
<evidence type="ECO:0000256" key="4">
    <source>
        <dbReference type="ARBA" id="ARBA00022491"/>
    </source>
</evidence>
<dbReference type="OrthoDB" id="10251136at2759"/>
<dbReference type="WBParaSite" id="nOo.2.0.1.t07158-RA">
    <property type="protein sequence ID" value="nOo.2.0.1.t07158-RA"/>
    <property type="gene ID" value="nOo.2.0.1.g07158"/>
</dbReference>
<dbReference type="SMART" id="SM00443">
    <property type="entry name" value="G_patch"/>
    <property type="match status" value="1"/>
</dbReference>
<dbReference type="InterPro" id="IPR000467">
    <property type="entry name" value="G_patch_dom"/>
</dbReference>
<dbReference type="SMART" id="SM00356">
    <property type="entry name" value="ZnF_C3H1"/>
    <property type="match status" value="1"/>
</dbReference>
<evidence type="ECO:0000313" key="15">
    <source>
        <dbReference type="EMBL" id="VDK85159.1"/>
    </source>
</evidence>
<keyword evidence="6 12" id="KW-0863">Zinc-finger</keyword>
<sequence>MEQSELEAYRLQLKEIDAELEICTDLQKRNTLMDSHSDLVELIALLTENETTSVTEQDCSETCTSADVQDSDQLIGMHCLAPYKRVVDRAVHLHDAVILDFVENSNTEESDLKVKVLYGHPLETAMKACEYFLDDRCNYGNECRFSHGEEVSFSALQEYQQPDISMVKEGSLVLVLGENKLWSSARVTAMDDEKLAVRLLLTGKEIAVDQNKIYPIPQITDDVEDEVAAEDLATTSWGEYKQERRGNVTVGDIGDWEKHTRGIGMKLLLKMGYRAGEGLGRRSDGIVHAIQPIIFPKNKSLDECMKTKNRKVVDGMKSHQQQVRQTIAKQLKAVEQPVDVFDLLNDKLNKTSNVEEQRDEMKVMEKLQNCSSTGLGIQALDLDKKVKELKDKERKLREGIARNQRDVATTNTLKKNLIKCRDEIQQLLSRQQRLNNLMDSRRKKKDIF</sequence>
<evidence type="ECO:0000313" key="16">
    <source>
        <dbReference type="Proteomes" id="UP000271087"/>
    </source>
</evidence>
<keyword evidence="7 12" id="KW-0862">Zinc</keyword>
<evidence type="ECO:0000313" key="17">
    <source>
        <dbReference type="WBParaSite" id="nOo.2.0.1.t07158-RA"/>
    </source>
</evidence>
<evidence type="ECO:0000256" key="1">
    <source>
        <dbReference type="ARBA" id="ARBA00004062"/>
    </source>
</evidence>
<accession>A0A182EGD7</accession>
<dbReference type="Proteomes" id="UP000271087">
    <property type="component" value="Unassembled WGS sequence"/>
</dbReference>
<keyword evidence="5 12" id="KW-0479">Metal-binding</keyword>
<gene>
    <name evidence="15" type="ORF">NOO_LOCUS7158</name>
</gene>
<dbReference type="PROSITE" id="PS50103">
    <property type="entry name" value="ZF_C3H1"/>
    <property type="match status" value="1"/>
</dbReference>
<feature type="domain" description="C3H1-type" evidence="13">
    <location>
        <begin position="123"/>
        <end position="150"/>
    </location>
</feature>
<dbReference type="InterPro" id="IPR036855">
    <property type="entry name" value="Znf_CCCH_sf"/>
</dbReference>
<keyword evidence="11" id="KW-0539">Nucleus</keyword>
<dbReference type="EMBL" id="UYRW01002443">
    <property type="protein sequence ID" value="VDK85159.1"/>
    <property type="molecule type" value="Genomic_DNA"/>
</dbReference>
<comment type="function">
    <text evidence="1">Transcription repressor.</text>
</comment>
<evidence type="ECO:0000256" key="3">
    <source>
        <dbReference type="ARBA" id="ARBA00022414"/>
    </source>
</evidence>
<keyword evidence="4" id="KW-0678">Repressor</keyword>
<keyword evidence="10" id="KW-0804">Transcription</keyword>
<evidence type="ECO:0000256" key="2">
    <source>
        <dbReference type="ARBA" id="ARBA00004123"/>
    </source>
</evidence>